<comment type="caution">
    <text evidence="1">The sequence shown here is derived from an EMBL/GenBank/DDBJ whole genome shotgun (WGS) entry which is preliminary data.</text>
</comment>
<name>A0A1H0NAY3_9PSED</name>
<sequence>MSDIEQDSSPSSSDDKFFDSPEVMRTQWEGRKTDWLLQWFVKFISDTSTSVGMTLTVGGSQISGNLISHELYFEKLATGFSEGFRKFEGVNVSEVKDLILSFNRPVASETEKKDQAFQYLHLSDVTVISGDRPINIQNGLWRGKIAAVEGFILGSSSTS</sequence>
<evidence type="ECO:0000313" key="2">
    <source>
        <dbReference type="Proteomes" id="UP000183042"/>
    </source>
</evidence>
<dbReference type="Proteomes" id="UP000183042">
    <property type="component" value="Unassembled WGS sequence"/>
</dbReference>
<reference evidence="1 2" key="1">
    <citation type="submission" date="2016-10" db="EMBL/GenBank/DDBJ databases">
        <authorList>
            <person name="Varghese N."/>
            <person name="Submissions S."/>
        </authorList>
    </citation>
    <scope>NUCLEOTIDE SEQUENCE [LARGE SCALE GENOMIC DNA]</scope>
    <source>
        <strain evidence="1 2">DSM 14939</strain>
    </source>
</reference>
<proteinExistence type="predicted"/>
<dbReference type="EMBL" id="FNJH01000002">
    <property type="protein sequence ID" value="SDO89813.1"/>
    <property type="molecule type" value="Genomic_DNA"/>
</dbReference>
<accession>A0A1H0NAY3</accession>
<keyword evidence="2" id="KW-1185">Reference proteome</keyword>
<evidence type="ECO:0000313" key="1">
    <source>
        <dbReference type="EMBL" id="SDO89813.1"/>
    </source>
</evidence>
<dbReference type="RefSeq" id="WP_054994512.1">
    <property type="nucleotide sequence ID" value="NZ_FNJH01000002.1"/>
</dbReference>
<organism evidence="1 2">
    <name type="scientific">Pseudomonas congelans</name>
    <dbReference type="NCBI Taxonomy" id="200452"/>
    <lineage>
        <taxon>Bacteria</taxon>
        <taxon>Pseudomonadati</taxon>
        <taxon>Pseudomonadota</taxon>
        <taxon>Gammaproteobacteria</taxon>
        <taxon>Pseudomonadales</taxon>
        <taxon>Pseudomonadaceae</taxon>
        <taxon>Pseudomonas</taxon>
    </lineage>
</organism>
<dbReference type="GeneID" id="65074730"/>
<protein>
    <recommendedName>
        <fullName evidence="3">Gas vesicle protein</fullName>
    </recommendedName>
</protein>
<evidence type="ECO:0008006" key="3">
    <source>
        <dbReference type="Google" id="ProtNLM"/>
    </source>
</evidence>
<gene>
    <name evidence="1" type="ORF">SAMN05216596_102179</name>
</gene>